<gene>
    <name evidence="13" type="ORF">LNINA_LOCUS1522</name>
</gene>
<dbReference type="Pfam" id="PF00561">
    <property type="entry name" value="Abhydrolase_1"/>
    <property type="match status" value="2"/>
</dbReference>
<dbReference type="GO" id="GO:0005739">
    <property type="term" value="C:mitochondrion"/>
    <property type="evidence" value="ECO:0007669"/>
    <property type="project" value="TreeGrafter"/>
</dbReference>
<comment type="catalytic activity">
    <reaction evidence="5">
        <text>a 1,2-diacyl-sn-glycerol + H2O = a 2-acylglycerol + a fatty acid + H(+)</text>
        <dbReference type="Rhea" id="RHEA:33275"/>
        <dbReference type="ChEBI" id="CHEBI:15377"/>
        <dbReference type="ChEBI" id="CHEBI:15378"/>
        <dbReference type="ChEBI" id="CHEBI:17389"/>
        <dbReference type="ChEBI" id="CHEBI:17815"/>
        <dbReference type="ChEBI" id="CHEBI:28868"/>
        <dbReference type="EC" id="3.1.1.116"/>
    </reaction>
</comment>
<comment type="catalytic activity">
    <reaction evidence="11">
        <text>1-octadecanoyl-2-(5Z,8Z,11Z,14Z-eicosatetraenoyl)-sn-glycerol + H2O = 2-(5Z,8Z,11Z,14Z-eicosatetraenoyl)-glycerol + octadecanoate + H(+)</text>
        <dbReference type="Rhea" id="RHEA:38507"/>
        <dbReference type="ChEBI" id="CHEBI:15377"/>
        <dbReference type="ChEBI" id="CHEBI:15378"/>
        <dbReference type="ChEBI" id="CHEBI:25629"/>
        <dbReference type="ChEBI" id="CHEBI:52392"/>
        <dbReference type="ChEBI" id="CHEBI:75728"/>
    </reaction>
</comment>
<evidence type="ECO:0000256" key="9">
    <source>
        <dbReference type="ARBA" id="ARBA00048504"/>
    </source>
</evidence>
<proteinExistence type="inferred from homology"/>
<evidence type="ECO:0000256" key="7">
    <source>
        <dbReference type="ARBA" id="ARBA00044064"/>
    </source>
</evidence>
<evidence type="ECO:0000256" key="2">
    <source>
        <dbReference type="ARBA" id="ARBA00022801"/>
    </source>
</evidence>
<comment type="similarity">
    <text evidence="1">Belongs to the AB hydrolase superfamily.</text>
</comment>
<keyword evidence="2" id="KW-0378">Hydrolase</keyword>
<evidence type="ECO:0000256" key="11">
    <source>
        <dbReference type="ARBA" id="ARBA00048919"/>
    </source>
</evidence>
<protein>
    <recommendedName>
        <fullName evidence="7">sn-1-specific diacylglycerol lipase ABHD11</fullName>
        <ecNumber evidence="3">3.1.1.116</ecNumber>
    </recommendedName>
    <alternativeName>
        <fullName evidence="4">Alpha/beta hydrolase domain-containing protein 11</fullName>
    </alternativeName>
</protein>
<name>A0AAV1IWM3_9NEOP</name>
<evidence type="ECO:0000259" key="12">
    <source>
        <dbReference type="Pfam" id="PF00561"/>
    </source>
</evidence>
<comment type="catalytic activity">
    <reaction evidence="8">
        <text>1-octadecanoyl-2-(4Z,7Z,10Z,13Z,16Z,19Z-docosahexaenoyl)-sn-glycerol + H2O = 2-(4Z,7Z,10Z,13Z,16Z,19Z-docosahexaenoyl)-glycerol + octadecanoate + H(+)</text>
        <dbReference type="Rhea" id="RHEA:77107"/>
        <dbReference type="ChEBI" id="CHEBI:15377"/>
        <dbReference type="ChEBI" id="CHEBI:15378"/>
        <dbReference type="ChEBI" id="CHEBI:25629"/>
        <dbReference type="ChEBI" id="CHEBI:77129"/>
        <dbReference type="ChEBI" id="CHEBI:186738"/>
    </reaction>
</comment>
<evidence type="ECO:0000256" key="6">
    <source>
        <dbReference type="ARBA" id="ARBA00043742"/>
    </source>
</evidence>
<evidence type="ECO:0000256" key="10">
    <source>
        <dbReference type="ARBA" id="ARBA00048513"/>
    </source>
</evidence>
<keyword evidence="14" id="KW-1185">Reference proteome</keyword>
<dbReference type="Proteomes" id="UP001497472">
    <property type="component" value="Unassembled WGS sequence"/>
</dbReference>
<organism evidence="13 14">
    <name type="scientific">Leptosia nina</name>
    <dbReference type="NCBI Taxonomy" id="320188"/>
    <lineage>
        <taxon>Eukaryota</taxon>
        <taxon>Metazoa</taxon>
        <taxon>Ecdysozoa</taxon>
        <taxon>Arthropoda</taxon>
        <taxon>Hexapoda</taxon>
        <taxon>Insecta</taxon>
        <taxon>Pterygota</taxon>
        <taxon>Neoptera</taxon>
        <taxon>Endopterygota</taxon>
        <taxon>Lepidoptera</taxon>
        <taxon>Glossata</taxon>
        <taxon>Ditrysia</taxon>
        <taxon>Papilionoidea</taxon>
        <taxon>Pieridae</taxon>
        <taxon>Pierinae</taxon>
        <taxon>Leptosia</taxon>
    </lineage>
</organism>
<dbReference type="AlphaFoldDB" id="A0AAV1IWM3"/>
<evidence type="ECO:0000256" key="8">
    <source>
        <dbReference type="ARBA" id="ARBA00048283"/>
    </source>
</evidence>
<accession>A0AAV1IWM3</accession>
<comment type="caution">
    <text evidence="13">The sequence shown here is derived from an EMBL/GenBank/DDBJ whole genome shotgun (WGS) entry which is preliminary data.</text>
</comment>
<dbReference type="InterPro" id="IPR029058">
    <property type="entry name" value="AB_hydrolase_fold"/>
</dbReference>
<comment type="catalytic activity">
    <reaction evidence="6">
        <text>a 1,3-diacyl-sn-glycerol + H2O = a 1-acyl-sn-glycerol + a fatty acid + H(+)</text>
        <dbReference type="Rhea" id="RHEA:38503"/>
        <dbReference type="ChEBI" id="CHEBI:15377"/>
        <dbReference type="ChEBI" id="CHEBI:15378"/>
        <dbReference type="ChEBI" id="CHEBI:28868"/>
        <dbReference type="ChEBI" id="CHEBI:64683"/>
        <dbReference type="ChEBI" id="CHEBI:77272"/>
    </reaction>
</comment>
<dbReference type="PANTHER" id="PTHR46118:SF4">
    <property type="entry name" value="PROTEIN ABHD11"/>
    <property type="match status" value="1"/>
</dbReference>
<dbReference type="PANTHER" id="PTHR46118">
    <property type="entry name" value="PROTEIN ABHD11"/>
    <property type="match status" value="1"/>
</dbReference>
<reference evidence="13 14" key="1">
    <citation type="submission" date="2023-11" db="EMBL/GenBank/DDBJ databases">
        <authorList>
            <person name="Okamura Y."/>
        </authorList>
    </citation>
    <scope>NUCLEOTIDE SEQUENCE [LARGE SCALE GENOMIC DNA]</scope>
</reference>
<evidence type="ECO:0000313" key="14">
    <source>
        <dbReference type="Proteomes" id="UP001497472"/>
    </source>
</evidence>
<feature type="domain" description="AB hydrolase-1" evidence="12">
    <location>
        <begin position="44"/>
        <end position="161"/>
    </location>
</feature>
<feature type="domain" description="AB hydrolase-1" evidence="12">
    <location>
        <begin position="271"/>
        <end position="550"/>
    </location>
</feature>
<dbReference type="EC" id="3.1.1.116" evidence="3"/>
<evidence type="ECO:0000256" key="3">
    <source>
        <dbReference type="ARBA" id="ARBA00026104"/>
    </source>
</evidence>
<evidence type="ECO:0000256" key="4">
    <source>
        <dbReference type="ARBA" id="ARBA00042703"/>
    </source>
</evidence>
<evidence type="ECO:0000313" key="13">
    <source>
        <dbReference type="EMBL" id="CAK1541549.1"/>
    </source>
</evidence>
<dbReference type="Gene3D" id="3.40.50.1820">
    <property type="entry name" value="alpha/beta hydrolase"/>
    <property type="match status" value="2"/>
</dbReference>
<comment type="catalytic activity">
    <reaction evidence="10">
        <text>1-octadecanoyl-2-(9Z-octadecenoyl)-sn-glycerol + H2O = 2-(9Z-octadecenoyl)-glycerol + octadecanoate + H(+)</text>
        <dbReference type="Rhea" id="RHEA:77103"/>
        <dbReference type="ChEBI" id="CHEBI:15377"/>
        <dbReference type="ChEBI" id="CHEBI:15378"/>
        <dbReference type="ChEBI" id="CHEBI:25629"/>
        <dbReference type="ChEBI" id="CHEBI:73990"/>
        <dbReference type="ChEBI" id="CHEBI:75468"/>
    </reaction>
</comment>
<comment type="catalytic activity">
    <reaction evidence="9">
        <text>1,2-didecanoylglycerol + H2O = decanoylglycerol + decanoate + H(+)</text>
        <dbReference type="Rhea" id="RHEA:48596"/>
        <dbReference type="ChEBI" id="CHEBI:11152"/>
        <dbReference type="ChEBI" id="CHEBI:15377"/>
        <dbReference type="ChEBI" id="CHEBI:15378"/>
        <dbReference type="ChEBI" id="CHEBI:27689"/>
        <dbReference type="ChEBI" id="CHEBI:90605"/>
    </reaction>
</comment>
<sequence length="562" mass="62810">MALVSVVCRTQHIRILLVTLNAIRTAANLSYKIYGEQDVNPDDPPIFLFHGLLGTKKHWESFGKTMMNMTKRLVVAVDLRNHGDSPHVNSHKYDDMSADILKLFEKLSIDRANVVGHGMGGRASMHISLIAPQKIAGLLVVDISPVSTCADLREKFPKIMTTMKEFSFKEQKKVKHGQREVKKKLKPLITDEILMKAILSNVTKKSTGSIGWSCNLDVLIKEFKHIITFPRLKKQYLGPTLFIGGQLSEYLPFAVDLVYKVHGKENYSIAPVIAIHGLLGMKKNWESVSKKINENTSKTVLTVDVRNHGESPHTESHTYPELASDILQLMTKLSIKTSHVVGHSMGGRTGMVLALTEVQYQFKSVNFYSRSLQYSDFQPSKVESLVVVDISPVSTAGILNDFFPKLIQAMRAINFTGVDNINKARTIARDHLASSGLVKPESSGFILMNIGPKQEGTFGWMCNLDALIKHFNDIATFPSDLKGKQYPGNTLFIGGDQSNYLPDDTIVIAQIRQLNCHFSPEDLYGIRNYFPKAELEYVKGAGHNVHAEDPISFLRIVSQFLK</sequence>
<evidence type="ECO:0000256" key="5">
    <source>
        <dbReference type="ARBA" id="ARBA00043667"/>
    </source>
</evidence>
<dbReference type="EMBL" id="CAVLEF010000002">
    <property type="protein sequence ID" value="CAK1541549.1"/>
    <property type="molecule type" value="Genomic_DNA"/>
</dbReference>
<dbReference type="InterPro" id="IPR000073">
    <property type="entry name" value="AB_hydrolase_1"/>
</dbReference>
<dbReference type="GO" id="GO:0052689">
    <property type="term" value="F:carboxylic ester hydrolase activity"/>
    <property type="evidence" value="ECO:0007669"/>
    <property type="project" value="TreeGrafter"/>
</dbReference>
<evidence type="ECO:0000256" key="1">
    <source>
        <dbReference type="ARBA" id="ARBA00008645"/>
    </source>
</evidence>
<dbReference type="SUPFAM" id="SSF53474">
    <property type="entry name" value="alpha/beta-Hydrolases"/>
    <property type="match status" value="2"/>
</dbReference>